<feature type="domain" description="Glycosyltransferase 61 catalytic" evidence="2">
    <location>
        <begin position="284"/>
        <end position="461"/>
    </location>
</feature>
<dbReference type="AlphaFoldDB" id="A0A9X2JX05"/>
<comment type="caution">
    <text evidence="3">The sequence shown here is derived from an EMBL/GenBank/DDBJ whole genome shotgun (WGS) entry which is preliminary data.</text>
</comment>
<keyword evidence="4" id="KW-1185">Reference proteome</keyword>
<dbReference type="GO" id="GO:0016757">
    <property type="term" value="F:glycosyltransferase activity"/>
    <property type="evidence" value="ECO:0007669"/>
    <property type="project" value="InterPro"/>
</dbReference>
<dbReference type="EMBL" id="JAMTCS010000011">
    <property type="protein sequence ID" value="MCP2266102.1"/>
    <property type="molecule type" value="Genomic_DNA"/>
</dbReference>
<proteinExistence type="predicted"/>
<accession>A0A9X2JX05</accession>
<evidence type="ECO:0000313" key="3">
    <source>
        <dbReference type="EMBL" id="MCP2266102.1"/>
    </source>
</evidence>
<reference evidence="3" key="1">
    <citation type="submission" date="2022-06" db="EMBL/GenBank/DDBJ databases">
        <title>Genomic Encyclopedia of Archaeal and Bacterial Type Strains, Phase II (KMG-II): from individual species to whole genera.</title>
        <authorList>
            <person name="Goeker M."/>
        </authorList>
    </citation>
    <scope>NUCLEOTIDE SEQUENCE</scope>
    <source>
        <strain evidence="3">DSM 26652</strain>
    </source>
</reference>
<organism evidence="3 4">
    <name type="scientific">Promicromonospora thailandica</name>
    <dbReference type="NCBI Taxonomy" id="765201"/>
    <lineage>
        <taxon>Bacteria</taxon>
        <taxon>Bacillati</taxon>
        <taxon>Actinomycetota</taxon>
        <taxon>Actinomycetes</taxon>
        <taxon>Micrococcales</taxon>
        <taxon>Promicromonosporaceae</taxon>
        <taxon>Promicromonospora</taxon>
    </lineage>
</organism>
<name>A0A9X2JX05_9MICO</name>
<dbReference type="Pfam" id="PF04577">
    <property type="entry name" value="Glyco_transf_61"/>
    <property type="match status" value="1"/>
</dbReference>
<dbReference type="InterPro" id="IPR049625">
    <property type="entry name" value="Glyco_transf_61_cat"/>
</dbReference>
<evidence type="ECO:0000256" key="1">
    <source>
        <dbReference type="SAM" id="MobiDB-lite"/>
    </source>
</evidence>
<gene>
    <name evidence="3" type="ORF">APR03_003467</name>
</gene>
<evidence type="ECO:0000313" key="4">
    <source>
        <dbReference type="Proteomes" id="UP001139493"/>
    </source>
</evidence>
<evidence type="ECO:0000259" key="2">
    <source>
        <dbReference type="Pfam" id="PF04577"/>
    </source>
</evidence>
<sequence>MEGLFPDARVLVLEAGDHDDLFASAAGQPQADLVIDARTDPEAQKYWAFRRLFLGIRDGGHYLVLGVSREDPTTDPTPPRPVIDPYRRPVETTPAAAGLDEWLDRLWDARGWDAPRRRTERLTRFEVQMMSSIADVLRGDDFRLVTKSGEHMLMLDPGATRSALARRGVRTTDIDRRPARTITTPVRLVSNAPEHSAARFPATEDVPELVCRAYDDVVCAPRQVATVAGLMLPDSYVQPWRRPLGQLVGNVTASEYGTAPGLPSEPRLLEGTYFHLDNEVAGHYGHFLTHDLARLWAWDAAAAMFPDLRLLVGGTDGGDTVPGFVLELLAAYGIGADRVTVLTGPTRVERLVTATQAFQQPMFLAPEAASVWSRIRDVLVRSTGDLPVPARVFVARSDQGRRLCRNAAEVERRFADAGFEIVRPELLPLAVQAKIFAQADVVAGYAGSGMINAVWSREPATRMVISSRSYPAINEYHLARHFGSEIHYLWCEPDVPVPPSGMTKKAFHSDFAVDLERDGARLDEFLSRAQVA</sequence>
<feature type="region of interest" description="Disordered" evidence="1">
    <location>
        <begin position="67"/>
        <end position="87"/>
    </location>
</feature>
<protein>
    <submittedName>
        <fullName evidence="3">Capsular polysaccharide biosynthesis protein</fullName>
    </submittedName>
</protein>
<dbReference type="Proteomes" id="UP001139493">
    <property type="component" value="Unassembled WGS sequence"/>
</dbReference>